<gene>
    <name evidence="1" type="ORF">TUM3794_07930</name>
</gene>
<evidence type="ECO:0008006" key="3">
    <source>
        <dbReference type="Google" id="ProtNLM"/>
    </source>
</evidence>
<accession>A0ABQ4NVY6</accession>
<comment type="caution">
    <text evidence="1">The sequence shown here is derived from an EMBL/GenBank/DDBJ whole genome shotgun (WGS) entry which is preliminary data.</text>
</comment>
<protein>
    <recommendedName>
        <fullName evidence="3">P/Homo B domain-containing protein</fullName>
    </recommendedName>
</protein>
<evidence type="ECO:0000313" key="1">
    <source>
        <dbReference type="EMBL" id="GIU37366.1"/>
    </source>
</evidence>
<sequence>MCNLTDIVWHDLPLDGISIKTDSLDLMISPYNESTKQYDELIFKLYSFASMTLSLDAQLDISNLKDMEISSFEYSQNKNTLSGTIGILPGNAGFWSVSFKDAQWSIHAST</sequence>
<keyword evidence="2" id="KW-1185">Reference proteome</keyword>
<dbReference type="EMBL" id="BPEU01000005">
    <property type="protein sequence ID" value="GIU37366.1"/>
    <property type="molecule type" value="Genomic_DNA"/>
</dbReference>
<proteinExistence type="predicted"/>
<name>A0ABQ4NVY6_SHECO</name>
<dbReference type="RefSeq" id="WP_220756410.1">
    <property type="nucleotide sequence ID" value="NZ_BPEU01000005.1"/>
</dbReference>
<organism evidence="1 2">
    <name type="scientific">Shewanella colwelliana</name>
    <name type="common">Alteromonas colwelliana</name>
    <dbReference type="NCBI Taxonomy" id="23"/>
    <lineage>
        <taxon>Bacteria</taxon>
        <taxon>Pseudomonadati</taxon>
        <taxon>Pseudomonadota</taxon>
        <taxon>Gammaproteobacteria</taxon>
        <taxon>Alteromonadales</taxon>
        <taxon>Shewanellaceae</taxon>
        <taxon>Shewanella</taxon>
    </lineage>
</organism>
<reference evidence="1 2" key="1">
    <citation type="submission" date="2021-05" db="EMBL/GenBank/DDBJ databases">
        <title>Molecular characterization for Shewanella algae harboring chromosomal blaOXA-55-like strains isolated from clinical and environment sample.</title>
        <authorList>
            <person name="Ohama Y."/>
            <person name="Aoki K."/>
            <person name="Harada S."/>
            <person name="Moriya K."/>
            <person name="Ishii Y."/>
            <person name="Tateda K."/>
        </authorList>
    </citation>
    <scope>NUCLEOTIDE SEQUENCE [LARGE SCALE GENOMIC DNA]</scope>
    <source>
        <strain evidence="1 2">MBTL60-118</strain>
    </source>
</reference>
<evidence type="ECO:0000313" key="2">
    <source>
        <dbReference type="Proteomes" id="UP000773469"/>
    </source>
</evidence>
<dbReference type="Proteomes" id="UP000773469">
    <property type="component" value="Unassembled WGS sequence"/>
</dbReference>